<evidence type="ECO:0000313" key="2">
    <source>
        <dbReference type="EMBL" id="KAK4309366.1"/>
    </source>
</evidence>
<sequence>MQDQPQDTTGARRRFQAKGANIARLQKTPGRINSGQEGRSPGQQKVSIILAGGAGGVNTTPDPGYDVATILHTTTTIIIIIMIISTVSNSDTTNNTELKTSTGSLQLIQLQTVVTV</sequence>
<dbReference type="EMBL" id="JAWZYT010001760">
    <property type="protein sequence ID" value="KAK4309366.1"/>
    <property type="molecule type" value="Genomic_DNA"/>
</dbReference>
<comment type="caution">
    <text evidence="2">The sequence shown here is derived from an EMBL/GenBank/DDBJ whole genome shotgun (WGS) entry which is preliminary data.</text>
</comment>
<proteinExistence type="predicted"/>
<feature type="compositionally biased region" description="Polar residues" evidence="1">
    <location>
        <begin position="31"/>
        <end position="45"/>
    </location>
</feature>
<feature type="region of interest" description="Disordered" evidence="1">
    <location>
        <begin position="1"/>
        <end position="45"/>
    </location>
</feature>
<accession>A0AAE1U650</accession>
<dbReference type="Proteomes" id="UP001292094">
    <property type="component" value="Unassembled WGS sequence"/>
</dbReference>
<dbReference type="AlphaFoldDB" id="A0AAE1U650"/>
<organism evidence="2 3">
    <name type="scientific">Petrolisthes manimaculis</name>
    <dbReference type="NCBI Taxonomy" id="1843537"/>
    <lineage>
        <taxon>Eukaryota</taxon>
        <taxon>Metazoa</taxon>
        <taxon>Ecdysozoa</taxon>
        <taxon>Arthropoda</taxon>
        <taxon>Crustacea</taxon>
        <taxon>Multicrustacea</taxon>
        <taxon>Malacostraca</taxon>
        <taxon>Eumalacostraca</taxon>
        <taxon>Eucarida</taxon>
        <taxon>Decapoda</taxon>
        <taxon>Pleocyemata</taxon>
        <taxon>Anomura</taxon>
        <taxon>Galatheoidea</taxon>
        <taxon>Porcellanidae</taxon>
        <taxon>Petrolisthes</taxon>
    </lineage>
</organism>
<name>A0AAE1U650_9EUCA</name>
<evidence type="ECO:0000313" key="3">
    <source>
        <dbReference type="Proteomes" id="UP001292094"/>
    </source>
</evidence>
<reference evidence="2" key="1">
    <citation type="submission" date="2023-11" db="EMBL/GenBank/DDBJ databases">
        <title>Genome assemblies of two species of porcelain crab, Petrolisthes cinctipes and Petrolisthes manimaculis (Anomura: Porcellanidae).</title>
        <authorList>
            <person name="Angst P."/>
        </authorList>
    </citation>
    <scope>NUCLEOTIDE SEQUENCE</scope>
    <source>
        <strain evidence="2">PB745_02</strain>
        <tissue evidence="2">Gill</tissue>
    </source>
</reference>
<keyword evidence="3" id="KW-1185">Reference proteome</keyword>
<gene>
    <name evidence="2" type="ORF">Pmani_018999</name>
</gene>
<protein>
    <submittedName>
        <fullName evidence="2">Uncharacterized protein</fullName>
    </submittedName>
</protein>
<evidence type="ECO:0000256" key="1">
    <source>
        <dbReference type="SAM" id="MobiDB-lite"/>
    </source>
</evidence>